<feature type="compositionally biased region" description="Basic and acidic residues" evidence="1">
    <location>
        <begin position="1"/>
        <end position="13"/>
    </location>
</feature>
<feature type="region of interest" description="Disordered" evidence="1">
    <location>
        <begin position="1"/>
        <end position="33"/>
    </location>
</feature>
<evidence type="ECO:0000256" key="1">
    <source>
        <dbReference type="SAM" id="MobiDB-lite"/>
    </source>
</evidence>
<organism evidence="2 3">
    <name type="scientific">Heyndrickxia coagulans</name>
    <name type="common">Weizmannia coagulans</name>
    <dbReference type="NCBI Taxonomy" id="1398"/>
    <lineage>
        <taxon>Bacteria</taxon>
        <taxon>Bacillati</taxon>
        <taxon>Bacillota</taxon>
        <taxon>Bacilli</taxon>
        <taxon>Bacillales</taxon>
        <taxon>Bacillaceae</taxon>
        <taxon>Heyndrickxia</taxon>
    </lineage>
</organism>
<evidence type="ECO:0000313" key="2">
    <source>
        <dbReference type="EMBL" id="KWZ84846.1"/>
    </source>
</evidence>
<dbReference type="AlphaFoldDB" id="A0A133KZ45"/>
<dbReference type="EMBL" id="LRPN01000025">
    <property type="protein sequence ID" value="KWZ84846.1"/>
    <property type="molecule type" value="Genomic_DNA"/>
</dbReference>
<accession>A0A133KZ45</accession>
<gene>
    <name evidence="2" type="ORF">HMPREF3213_00677</name>
</gene>
<evidence type="ECO:0000313" key="3">
    <source>
        <dbReference type="Proteomes" id="UP000070376"/>
    </source>
</evidence>
<protein>
    <submittedName>
        <fullName evidence="2">Uncharacterized protein</fullName>
    </submittedName>
</protein>
<comment type="caution">
    <text evidence="2">The sequence shown here is derived from an EMBL/GenBank/DDBJ whole genome shotgun (WGS) entry which is preliminary data.</text>
</comment>
<sequence>MKASKKDQKESRNPSELSFWGGQKDKREPDPGPIVLLEALKRQKKAGIRSNCPFECLKKTKESQTWGQLSF</sequence>
<dbReference type="Proteomes" id="UP000070376">
    <property type="component" value="Unassembled WGS sequence"/>
</dbReference>
<name>A0A133KZ45_HEYCO</name>
<reference evidence="3" key="1">
    <citation type="submission" date="2016-01" db="EMBL/GenBank/DDBJ databases">
        <authorList>
            <person name="Mitreva M."/>
            <person name="Pepin K.H."/>
            <person name="Mihindukulasuriya K.A."/>
            <person name="Fulton R."/>
            <person name="Fronick C."/>
            <person name="O'Laughlin M."/>
            <person name="Miner T."/>
            <person name="Herter B."/>
            <person name="Rosa B.A."/>
            <person name="Cordes M."/>
            <person name="Tomlinson C."/>
            <person name="Wollam A."/>
            <person name="Palsikar V.B."/>
            <person name="Mardis E.R."/>
            <person name="Wilson R.K."/>
        </authorList>
    </citation>
    <scope>NUCLEOTIDE SEQUENCE [LARGE SCALE GENOMIC DNA]</scope>
    <source>
        <strain evidence="3">GED7749B</strain>
    </source>
</reference>
<proteinExistence type="predicted"/>